<dbReference type="AlphaFoldDB" id="A0A238LJ27"/>
<dbReference type="SUPFAM" id="SSF52540">
    <property type="entry name" value="P-loop containing nucleoside triphosphate hydrolases"/>
    <property type="match status" value="1"/>
</dbReference>
<gene>
    <name evidence="1" type="ORF">LOM8899_03793</name>
</gene>
<name>A0A238LJ27_9RHOB</name>
<dbReference type="Proteomes" id="UP000201613">
    <property type="component" value="Unassembled WGS sequence"/>
</dbReference>
<evidence type="ECO:0000313" key="2">
    <source>
        <dbReference type="Proteomes" id="UP000201613"/>
    </source>
</evidence>
<evidence type="ECO:0000313" key="1">
    <source>
        <dbReference type="EMBL" id="SMY09622.1"/>
    </source>
</evidence>
<sequence length="201" mass="22000">MISRPSDLRGPFVFQGGTVSLQTTARIIVTGANGAGKSWLATRLGQQLDQPVIHKDALALRQGWRQRPKAEVQSALAAQIAQPQWVLDTGPTGLTAQTLSHATLVIWLDPPPWTRFRRVLSRSLRYIGRTRPEHPPGNRDWPGLRQWRFLIGTVRNAGAFEAAISQALGGTDTPVLRLTDRHAAQALLGSLQTPGEGAERL</sequence>
<dbReference type="RefSeq" id="WP_133065070.1">
    <property type="nucleotide sequence ID" value="NZ_FXZK01000011.1"/>
</dbReference>
<keyword evidence="2" id="KW-1185">Reference proteome</keyword>
<organism evidence="1 2">
    <name type="scientific">Flavimaricola marinus</name>
    <dbReference type="NCBI Taxonomy" id="1819565"/>
    <lineage>
        <taxon>Bacteria</taxon>
        <taxon>Pseudomonadati</taxon>
        <taxon>Pseudomonadota</taxon>
        <taxon>Alphaproteobacteria</taxon>
        <taxon>Rhodobacterales</taxon>
        <taxon>Paracoccaceae</taxon>
        <taxon>Flavimaricola</taxon>
    </lineage>
</organism>
<dbReference type="PANTHER" id="PTHR37816">
    <property type="entry name" value="YALI0E33011P"/>
    <property type="match status" value="1"/>
</dbReference>
<accession>A0A238LJ27</accession>
<reference evidence="1 2" key="1">
    <citation type="submission" date="2017-05" db="EMBL/GenBank/DDBJ databases">
        <authorList>
            <person name="Song R."/>
            <person name="Chenine A.L."/>
            <person name="Ruprecht R.M."/>
        </authorList>
    </citation>
    <scope>NUCLEOTIDE SEQUENCE [LARGE SCALE GENOMIC DNA]</scope>
    <source>
        <strain evidence="1 2">CECT 8899</strain>
    </source>
</reference>
<dbReference type="InterPro" id="IPR027417">
    <property type="entry name" value="P-loop_NTPase"/>
</dbReference>
<dbReference type="PANTHER" id="PTHR37816:SF2">
    <property type="entry name" value="DNA TOPOLOGY MODULATION PROTEIN FLAR-RELATED PROTEIN"/>
    <property type="match status" value="1"/>
</dbReference>
<protein>
    <submittedName>
        <fullName evidence="1">Topology modulation protein</fullName>
    </submittedName>
</protein>
<dbReference type="OrthoDB" id="7210594at2"/>
<proteinExistence type="predicted"/>
<dbReference type="EMBL" id="FXZK01000011">
    <property type="protein sequence ID" value="SMY09622.1"/>
    <property type="molecule type" value="Genomic_DNA"/>
</dbReference>
<dbReference type="InterPro" id="IPR052922">
    <property type="entry name" value="Cytidylate_Kinase-2"/>
</dbReference>
<dbReference type="Gene3D" id="3.40.50.300">
    <property type="entry name" value="P-loop containing nucleotide triphosphate hydrolases"/>
    <property type="match status" value="1"/>
</dbReference>